<name>A0A8X6VIU8_TRICX</name>
<dbReference type="EMBL" id="BMAU01021284">
    <property type="protein sequence ID" value="GFY08889.1"/>
    <property type="molecule type" value="Genomic_DNA"/>
</dbReference>
<reference evidence="1" key="1">
    <citation type="submission" date="2020-08" db="EMBL/GenBank/DDBJ databases">
        <title>Multicomponent nature underlies the extraordinary mechanical properties of spider dragline silk.</title>
        <authorList>
            <person name="Kono N."/>
            <person name="Nakamura H."/>
            <person name="Mori M."/>
            <person name="Yoshida Y."/>
            <person name="Ohtoshi R."/>
            <person name="Malay A.D."/>
            <person name="Moran D.A.P."/>
            <person name="Tomita M."/>
            <person name="Numata K."/>
            <person name="Arakawa K."/>
        </authorList>
    </citation>
    <scope>NUCLEOTIDE SEQUENCE</scope>
</reference>
<sequence length="98" mass="11394">MIENWVASIQSLRSTAIDDRRDPVNTLRLEIPYLPNKVERQPMRAKACYAHFRVFMTFYIKMYEQMFRSVGQSDARSPVISSQASSVLIYGPIEEMTD</sequence>
<organism evidence="1 2">
    <name type="scientific">Trichonephila clavipes</name>
    <name type="common">Golden silk orbweaver</name>
    <name type="synonym">Nephila clavipes</name>
    <dbReference type="NCBI Taxonomy" id="2585209"/>
    <lineage>
        <taxon>Eukaryota</taxon>
        <taxon>Metazoa</taxon>
        <taxon>Ecdysozoa</taxon>
        <taxon>Arthropoda</taxon>
        <taxon>Chelicerata</taxon>
        <taxon>Arachnida</taxon>
        <taxon>Araneae</taxon>
        <taxon>Araneomorphae</taxon>
        <taxon>Entelegynae</taxon>
        <taxon>Araneoidea</taxon>
        <taxon>Nephilidae</taxon>
        <taxon>Trichonephila</taxon>
    </lineage>
</organism>
<proteinExistence type="predicted"/>
<protein>
    <submittedName>
        <fullName evidence="1">Uncharacterized protein</fullName>
    </submittedName>
</protein>
<accession>A0A8X6VIU8</accession>
<gene>
    <name evidence="1" type="ORF">TNCV_4660811</name>
</gene>
<keyword evidence="2" id="KW-1185">Reference proteome</keyword>
<evidence type="ECO:0000313" key="1">
    <source>
        <dbReference type="EMBL" id="GFY08889.1"/>
    </source>
</evidence>
<dbReference type="Proteomes" id="UP000887159">
    <property type="component" value="Unassembled WGS sequence"/>
</dbReference>
<evidence type="ECO:0000313" key="2">
    <source>
        <dbReference type="Proteomes" id="UP000887159"/>
    </source>
</evidence>
<dbReference type="AlphaFoldDB" id="A0A8X6VIU8"/>
<comment type="caution">
    <text evidence="1">The sequence shown here is derived from an EMBL/GenBank/DDBJ whole genome shotgun (WGS) entry which is preliminary data.</text>
</comment>